<evidence type="ECO:0000259" key="2">
    <source>
        <dbReference type="PROSITE" id="PS50234"/>
    </source>
</evidence>
<reference evidence="3 4" key="1">
    <citation type="journal article" date="2014" name="PLoS Genet.">
        <title>Phylogenetically driven sequencing of extremely halophilic archaea reveals strategies for static and dynamic osmo-response.</title>
        <authorList>
            <person name="Becker E.A."/>
            <person name="Seitzer P.M."/>
            <person name="Tritt A."/>
            <person name="Larsen D."/>
            <person name="Krusor M."/>
            <person name="Yao A.I."/>
            <person name="Wu D."/>
            <person name="Madern D."/>
            <person name="Eisen J.A."/>
            <person name="Darling A.E."/>
            <person name="Facciotti M.T."/>
        </authorList>
    </citation>
    <scope>NUCLEOTIDE SEQUENCE [LARGE SCALE GENOMIC DNA]</scope>
    <source>
        <strain evidence="3 4">ATCC BAA-1512</strain>
    </source>
</reference>
<dbReference type="PATRIC" id="fig|662479.7.peg.2813"/>
<dbReference type="Gene3D" id="3.40.50.410">
    <property type="entry name" value="von Willebrand factor, type A domain"/>
    <property type="match status" value="1"/>
</dbReference>
<dbReference type="SMART" id="SM00327">
    <property type="entry name" value="VWA"/>
    <property type="match status" value="1"/>
</dbReference>
<feature type="transmembrane region" description="Helical" evidence="1">
    <location>
        <begin position="14"/>
        <end position="39"/>
    </location>
</feature>
<dbReference type="InterPro" id="IPR002035">
    <property type="entry name" value="VWF_A"/>
</dbReference>
<dbReference type="AlphaFoldDB" id="M0I5W9"/>
<dbReference type="OrthoDB" id="148042at2157"/>
<dbReference type="InterPro" id="IPR036465">
    <property type="entry name" value="vWFA_dom_sf"/>
</dbReference>
<dbReference type="PANTHER" id="PTHR10338">
    <property type="entry name" value="INTER-ALPHA-TRYPSIN INHIBITOR HEAVY CHAIN FAMILY MEMBER"/>
    <property type="match status" value="1"/>
</dbReference>
<evidence type="ECO:0000313" key="4">
    <source>
        <dbReference type="Proteomes" id="UP000011550"/>
    </source>
</evidence>
<dbReference type="RefSeq" id="WP_008321166.1">
    <property type="nucleotide sequence ID" value="NZ_AOLN01000018.1"/>
</dbReference>
<dbReference type="EMBL" id="AOLN01000018">
    <property type="protein sequence ID" value="ELZ91413.1"/>
    <property type="molecule type" value="Genomic_DNA"/>
</dbReference>
<comment type="caution">
    <text evidence="3">The sequence shown here is derived from an EMBL/GenBank/DDBJ whole genome shotgun (WGS) entry which is preliminary data.</text>
</comment>
<sequence length="696" mass="75522">MTGLRADDRAVSEVVGYVLLLGMVFAGMTSVIVFGGGLLTELTAQNEGQSVSMAFSELDVQMTSLTRGEAATRGEIRIGTEVGERADTKRDGNLTVSVNNQCTETLPLSSVRYATDDDRTVAYEAGGIFEVSQGDTAAILSPPDVTYANKTIDISLVNLTGQITGAETKVTKNLDTSNAATENVSDTLFDTNEDCGRPNTVRIRVESDFADAWEQHFRTEFDPDAGALTRPTDRVVELRLTEDDLPPEANDQRNEVVPEANLTVEGGTVSVDKQTGIEYDVYVEPLGSGPQVSRIESIPGDVTFREPIDVVFVIDESGSMSGSKMSNTKDAARSFVGLMNDTRDRAGVVGYDDEAEYLSESSQARYLTDDYDAVNTSIDGLSAGGSTNTEDGLRRGHALLDLEGTPSHERVAILLSDGEPTEGETDPDELERIAEEIGDDGVTVYTVGTGDADESLMMRIANATGGTYSYADDPADLQSVFREIFKTIAESNQIVRPPISVSYDVSGETYYPRIVGDSDHVANITKDGQTVRNVNDPAAPSQFSFTESVADGELTTLRPVTMDCAPEALELTNVVHSNGTKTYREVRCTEVETGTADPLGEATLTLYRDGDDVSSLLDEESAWWQDDFRNDTFDGLLHDNDTLDLKSNEVVAVMKYPDGDETYNRIAVLYRIGLPDEETRLDYIVDVTVTNVRLGK</sequence>
<keyword evidence="1" id="KW-0812">Transmembrane</keyword>
<dbReference type="PROSITE" id="PS50234">
    <property type="entry name" value="VWFA"/>
    <property type="match status" value="1"/>
</dbReference>
<keyword evidence="1" id="KW-0472">Membrane</keyword>
<name>M0I5W9_9EURY</name>
<dbReference type="Pfam" id="PF00092">
    <property type="entry name" value="VWA"/>
    <property type="match status" value="1"/>
</dbReference>
<dbReference type="Proteomes" id="UP000011550">
    <property type="component" value="Unassembled WGS sequence"/>
</dbReference>
<evidence type="ECO:0000313" key="3">
    <source>
        <dbReference type="EMBL" id="ELZ91413.1"/>
    </source>
</evidence>
<dbReference type="Pfam" id="PF23960">
    <property type="entry name" value="DUF7289"/>
    <property type="match status" value="1"/>
</dbReference>
<evidence type="ECO:0000256" key="1">
    <source>
        <dbReference type="SAM" id="Phobius"/>
    </source>
</evidence>
<dbReference type="InterPro" id="IPR050934">
    <property type="entry name" value="ITIH"/>
</dbReference>
<dbReference type="STRING" id="662479.C440_13904"/>
<organism evidence="3 4">
    <name type="scientific">Haloferax mucosum ATCC BAA-1512</name>
    <dbReference type="NCBI Taxonomy" id="662479"/>
    <lineage>
        <taxon>Archaea</taxon>
        <taxon>Methanobacteriati</taxon>
        <taxon>Methanobacteriota</taxon>
        <taxon>Stenosarchaea group</taxon>
        <taxon>Halobacteria</taxon>
        <taxon>Halobacteriales</taxon>
        <taxon>Haloferacaceae</taxon>
        <taxon>Haloferax</taxon>
    </lineage>
</organism>
<dbReference type="SUPFAM" id="SSF53300">
    <property type="entry name" value="vWA-like"/>
    <property type="match status" value="1"/>
</dbReference>
<dbReference type="PANTHER" id="PTHR10338:SF108">
    <property type="entry name" value="INTER-ALPHA-TRYPSIN INHIBITOR HEAVY CHAIN H4-LIKE PROTEIN"/>
    <property type="match status" value="1"/>
</dbReference>
<accession>M0I5W9</accession>
<proteinExistence type="predicted"/>
<keyword evidence="1" id="KW-1133">Transmembrane helix</keyword>
<keyword evidence="4" id="KW-1185">Reference proteome</keyword>
<gene>
    <name evidence="3" type="ORF">C440_13904</name>
</gene>
<feature type="domain" description="VWFA" evidence="2">
    <location>
        <begin position="309"/>
        <end position="488"/>
    </location>
</feature>
<dbReference type="InterPro" id="IPR055713">
    <property type="entry name" value="DUF7289"/>
</dbReference>
<protein>
    <submittedName>
        <fullName evidence="3">von Willebrand factor type A domain-containing protein</fullName>
    </submittedName>
</protein>